<reference evidence="2 3" key="1">
    <citation type="submission" date="2012-01" db="EMBL/GenBank/DDBJ databases">
        <title>Complete sequence of chromosome of Clostridium pasteurianum BC1.</title>
        <authorList>
            <consortium name="US DOE Joint Genome Institute"/>
            <person name="Lucas S."/>
            <person name="Han J."/>
            <person name="Lapidus A."/>
            <person name="Cheng J.-F."/>
            <person name="Goodwin L."/>
            <person name="Pitluck S."/>
            <person name="Peters L."/>
            <person name="Mikhailova N."/>
            <person name="Teshima H."/>
            <person name="Detter J.C."/>
            <person name="Han C."/>
            <person name="Tapia R."/>
            <person name="Land M."/>
            <person name="Hauser L."/>
            <person name="Kyrpides N."/>
            <person name="Ivanova N."/>
            <person name="Pagani I."/>
            <person name="Dunn J."/>
            <person name="Taghavi S."/>
            <person name="Francis A."/>
            <person name="van der Lelie D."/>
            <person name="Woyke T."/>
        </authorList>
    </citation>
    <scope>NUCLEOTIDE SEQUENCE [LARGE SCALE GENOMIC DNA]</scope>
    <source>
        <strain evidence="2 3">BC1</strain>
    </source>
</reference>
<dbReference type="Proteomes" id="UP000013523">
    <property type="component" value="Chromosome"/>
</dbReference>
<feature type="domain" description="DUF4397" evidence="1">
    <location>
        <begin position="17"/>
        <end position="131"/>
    </location>
</feature>
<dbReference type="STRING" id="86416.Clopa_3347"/>
<evidence type="ECO:0000313" key="2">
    <source>
        <dbReference type="EMBL" id="AGK98143.1"/>
    </source>
</evidence>
<protein>
    <recommendedName>
        <fullName evidence="1">DUF4397 domain-containing protein</fullName>
    </recommendedName>
</protein>
<dbReference type="RefSeq" id="WP_015616428.1">
    <property type="nucleotide sequence ID" value="NC_021182.1"/>
</dbReference>
<proteinExistence type="predicted"/>
<organism evidence="2 3">
    <name type="scientific">Clostridium pasteurianum BC1</name>
    <dbReference type="NCBI Taxonomy" id="86416"/>
    <lineage>
        <taxon>Bacteria</taxon>
        <taxon>Bacillati</taxon>
        <taxon>Bacillota</taxon>
        <taxon>Clostridia</taxon>
        <taxon>Eubacteriales</taxon>
        <taxon>Clostridiaceae</taxon>
        <taxon>Clostridium</taxon>
    </lineage>
</organism>
<evidence type="ECO:0000313" key="3">
    <source>
        <dbReference type="Proteomes" id="UP000013523"/>
    </source>
</evidence>
<dbReference type="eggNOG" id="COG1404">
    <property type="taxonomic scope" value="Bacteria"/>
</dbReference>
<sequence length="214" mass="23622">MAFNPYENYFRHTVPVSYVRALHASPNSPAVDIYLNDTKLVENLSYEEFTEYLSVKPGNYTVKVYPAGNTHNLLLSKNVTIPPSSISTTAIVGILPNISLLPSAEPKGPVIPGKLFLRFGNLSPNSPNLNLTLANGTVLFRNVAFKGVTDYASLIPGIYHFQLRDANTNKVLLDAPNIRLRENRFYSIYAVGLLGGNPPLRILVPLDGNSYLKF</sequence>
<dbReference type="Pfam" id="PF14344">
    <property type="entry name" value="DUF4397"/>
    <property type="match status" value="2"/>
</dbReference>
<dbReference type="HOGENOM" id="CLU_069060_1_1_9"/>
<gene>
    <name evidence="2" type="ORF">Clopa_3347</name>
</gene>
<accession>R4K6G9</accession>
<name>R4K6G9_CLOPA</name>
<dbReference type="OrthoDB" id="9783299at2"/>
<dbReference type="InterPro" id="IPR025510">
    <property type="entry name" value="DUF4397"/>
</dbReference>
<feature type="domain" description="DUF4397" evidence="1">
    <location>
        <begin position="133"/>
        <end position="204"/>
    </location>
</feature>
<dbReference type="KEGG" id="cpas:Clopa_3347"/>
<dbReference type="AlphaFoldDB" id="R4K6G9"/>
<keyword evidence="3" id="KW-1185">Reference proteome</keyword>
<evidence type="ECO:0000259" key="1">
    <source>
        <dbReference type="Pfam" id="PF14344"/>
    </source>
</evidence>
<dbReference type="EMBL" id="CP003261">
    <property type="protein sequence ID" value="AGK98143.1"/>
    <property type="molecule type" value="Genomic_DNA"/>
</dbReference>
<dbReference type="PATRIC" id="fig|86416.3.peg.3341"/>